<keyword evidence="3" id="KW-1003">Cell membrane</keyword>
<keyword evidence="5 7" id="KW-1133">Transmembrane helix</keyword>
<feature type="transmembrane region" description="Helical" evidence="7">
    <location>
        <begin position="241"/>
        <end position="261"/>
    </location>
</feature>
<comment type="subcellular location">
    <subcellularLocation>
        <location evidence="1">Cell membrane</location>
        <topology evidence="1">Multi-pass membrane protein</topology>
    </subcellularLocation>
</comment>
<dbReference type="OrthoDB" id="142509at2"/>
<dbReference type="CDD" id="cd06173">
    <property type="entry name" value="MFS_MefA_like"/>
    <property type="match status" value="1"/>
</dbReference>
<dbReference type="Gene3D" id="1.20.1250.20">
    <property type="entry name" value="MFS general substrate transporter like domains"/>
    <property type="match status" value="1"/>
</dbReference>
<dbReference type="EMBL" id="ADVG01000004">
    <property type="protein sequence ID" value="EFH82488.1"/>
    <property type="molecule type" value="Genomic_DNA"/>
</dbReference>
<evidence type="ECO:0000256" key="1">
    <source>
        <dbReference type="ARBA" id="ARBA00004651"/>
    </source>
</evidence>
<dbReference type="PANTHER" id="PTHR23513:SF6">
    <property type="entry name" value="MAJOR FACILITATOR SUPERFAMILY ASSOCIATED DOMAIN-CONTAINING PROTEIN"/>
    <property type="match status" value="1"/>
</dbReference>
<comment type="caution">
    <text evidence="8">The sequence shown here is derived from an EMBL/GenBank/DDBJ whole genome shotgun (WGS) entry which is preliminary data.</text>
</comment>
<sequence length="345" mass="37625">MDRWDRKRIMLVCTCCLMLCALLIVVCLVLQFPLAIMLGCLYVLSFLIGTSSVFYGLAEVVALTRVVPKSQIPLALTQNEITYSATTLLAPPLGNFLLTIGRALPFLADAISYIVLLISLLCIRTSFQEQRREATQGIAREILTGLQWLRTHPLVGFLAFFSGFLEVIVILNVLLISAIRLEAGFPQGIVGVILAGAGIGNLLGNALGTYLQPRLRFGWGLCAVSIVFVLAWPLYGLYTNPLWLGSIVAFLALIDSVAYLLTASYRLAVVPDAFQGRVSSLYRLILFGFASLGPATIGVVLQVYGIATAINIIWGALFCFSCVIILSPQIRRATFPQDENSTKNL</sequence>
<keyword evidence="6 7" id="KW-0472">Membrane</keyword>
<dbReference type="eggNOG" id="COG2814">
    <property type="taxonomic scope" value="Bacteria"/>
</dbReference>
<dbReference type="InterPro" id="IPR010290">
    <property type="entry name" value="TM_effector"/>
</dbReference>
<protein>
    <submittedName>
        <fullName evidence="8">Major facilitator superfamily MFS_1</fullName>
    </submittedName>
</protein>
<dbReference type="Proteomes" id="UP000004508">
    <property type="component" value="Unassembled WGS sequence"/>
</dbReference>
<evidence type="ECO:0000256" key="4">
    <source>
        <dbReference type="ARBA" id="ARBA00022692"/>
    </source>
</evidence>
<feature type="transmembrane region" description="Helical" evidence="7">
    <location>
        <begin position="281"/>
        <end position="300"/>
    </location>
</feature>
<feature type="transmembrane region" description="Helical" evidence="7">
    <location>
        <begin position="306"/>
        <end position="326"/>
    </location>
</feature>
<evidence type="ECO:0000256" key="7">
    <source>
        <dbReference type="SAM" id="Phobius"/>
    </source>
</evidence>
<dbReference type="SUPFAM" id="SSF103473">
    <property type="entry name" value="MFS general substrate transporter"/>
    <property type="match status" value="1"/>
</dbReference>
<evidence type="ECO:0000256" key="5">
    <source>
        <dbReference type="ARBA" id="ARBA00022989"/>
    </source>
</evidence>
<feature type="transmembrane region" description="Helical" evidence="7">
    <location>
        <begin position="154"/>
        <end position="179"/>
    </location>
</feature>
<evidence type="ECO:0000256" key="2">
    <source>
        <dbReference type="ARBA" id="ARBA00022448"/>
    </source>
</evidence>
<accession>D6U0Z8</accession>
<gene>
    <name evidence="8" type="ORF">Krac_3301</name>
</gene>
<organism evidence="8 9">
    <name type="scientific">Ktedonobacter racemifer DSM 44963</name>
    <dbReference type="NCBI Taxonomy" id="485913"/>
    <lineage>
        <taxon>Bacteria</taxon>
        <taxon>Bacillati</taxon>
        <taxon>Chloroflexota</taxon>
        <taxon>Ktedonobacteria</taxon>
        <taxon>Ktedonobacterales</taxon>
        <taxon>Ktedonobacteraceae</taxon>
        <taxon>Ktedonobacter</taxon>
    </lineage>
</organism>
<dbReference type="InterPro" id="IPR036259">
    <property type="entry name" value="MFS_trans_sf"/>
</dbReference>
<reference evidence="8 9" key="1">
    <citation type="journal article" date="2011" name="Stand. Genomic Sci.">
        <title>Non-contiguous finished genome sequence and contextual data of the filamentous soil bacterium Ktedonobacter racemifer type strain (SOSP1-21).</title>
        <authorList>
            <person name="Chang Y.J."/>
            <person name="Land M."/>
            <person name="Hauser L."/>
            <person name="Chertkov O."/>
            <person name="Del Rio T.G."/>
            <person name="Nolan M."/>
            <person name="Copeland A."/>
            <person name="Tice H."/>
            <person name="Cheng J.F."/>
            <person name="Lucas S."/>
            <person name="Han C."/>
            <person name="Goodwin L."/>
            <person name="Pitluck S."/>
            <person name="Ivanova N."/>
            <person name="Ovchinikova G."/>
            <person name="Pati A."/>
            <person name="Chen A."/>
            <person name="Palaniappan K."/>
            <person name="Mavromatis K."/>
            <person name="Liolios K."/>
            <person name="Brettin T."/>
            <person name="Fiebig A."/>
            <person name="Rohde M."/>
            <person name="Abt B."/>
            <person name="Goker M."/>
            <person name="Detter J.C."/>
            <person name="Woyke T."/>
            <person name="Bristow J."/>
            <person name="Eisen J.A."/>
            <person name="Markowitz V."/>
            <person name="Hugenholtz P."/>
            <person name="Kyrpides N.C."/>
            <person name="Klenk H.P."/>
            <person name="Lapidus A."/>
        </authorList>
    </citation>
    <scope>NUCLEOTIDE SEQUENCE [LARGE SCALE GENOMIC DNA]</scope>
    <source>
        <strain evidence="9">DSM 44963</strain>
    </source>
</reference>
<feature type="transmembrane region" description="Helical" evidence="7">
    <location>
        <begin position="185"/>
        <end position="203"/>
    </location>
</feature>
<keyword evidence="4 7" id="KW-0812">Transmembrane</keyword>
<dbReference type="GO" id="GO:0005886">
    <property type="term" value="C:plasma membrane"/>
    <property type="evidence" value="ECO:0007669"/>
    <property type="project" value="UniProtKB-SubCell"/>
</dbReference>
<feature type="transmembrane region" description="Helical" evidence="7">
    <location>
        <begin position="41"/>
        <end position="61"/>
    </location>
</feature>
<proteinExistence type="predicted"/>
<feature type="transmembrane region" description="Helical" evidence="7">
    <location>
        <begin position="215"/>
        <end position="235"/>
    </location>
</feature>
<evidence type="ECO:0000313" key="8">
    <source>
        <dbReference type="EMBL" id="EFH82488.1"/>
    </source>
</evidence>
<dbReference type="STRING" id="485913.Krac_3301"/>
<dbReference type="Pfam" id="PF05977">
    <property type="entry name" value="MFS_3"/>
    <property type="match status" value="1"/>
</dbReference>
<dbReference type="PANTHER" id="PTHR23513">
    <property type="entry name" value="INTEGRAL MEMBRANE EFFLUX PROTEIN-RELATED"/>
    <property type="match status" value="1"/>
</dbReference>
<evidence type="ECO:0000256" key="6">
    <source>
        <dbReference type="ARBA" id="ARBA00023136"/>
    </source>
</evidence>
<keyword evidence="2" id="KW-0813">Transport</keyword>
<evidence type="ECO:0000313" key="9">
    <source>
        <dbReference type="Proteomes" id="UP000004508"/>
    </source>
</evidence>
<name>D6U0Z8_KTERA</name>
<dbReference type="AlphaFoldDB" id="D6U0Z8"/>
<keyword evidence="9" id="KW-1185">Reference proteome</keyword>
<dbReference type="InParanoid" id="D6U0Z8"/>
<evidence type="ECO:0000256" key="3">
    <source>
        <dbReference type="ARBA" id="ARBA00022475"/>
    </source>
</evidence>